<proteinExistence type="predicted"/>
<accession>A0A0C9TZY9</accession>
<name>A0A0C9TZY9_SPHS4</name>
<feature type="transmembrane region" description="Helical" evidence="1">
    <location>
        <begin position="48"/>
        <end position="66"/>
    </location>
</feature>
<organism evidence="2 3">
    <name type="scientific">Sphaerobolus stellatus (strain SS14)</name>
    <dbReference type="NCBI Taxonomy" id="990650"/>
    <lineage>
        <taxon>Eukaryota</taxon>
        <taxon>Fungi</taxon>
        <taxon>Dikarya</taxon>
        <taxon>Basidiomycota</taxon>
        <taxon>Agaricomycotina</taxon>
        <taxon>Agaricomycetes</taxon>
        <taxon>Phallomycetidae</taxon>
        <taxon>Geastrales</taxon>
        <taxon>Sphaerobolaceae</taxon>
        <taxon>Sphaerobolus</taxon>
    </lineage>
</organism>
<evidence type="ECO:0000313" key="3">
    <source>
        <dbReference type="Proteomes" id="UP000054279"/>
    </source>
</evidence>
<evidence type="ECO:0000313" key="2">
    <source>
        <dbReference type="EMBL" id="KIJ35948.1"/>
    </source>
</evidence>
<sequence length="120" mass="13287">MTTVHRVRPSTGSMCVITLKRYSSSLMLSVLGRYSESYLCAARKSSRWPFITIGVCFSILCVAFETTTNEDAHMLGLEVNGELDGFGTWMFGLGLGALSRKRGPKRRGTPLHRALRHCSS</sequence>
<dbReference type="HOGENOM" id="CLU_2051121_0_0_1"/>
<dbReference type="Proteomes" id="UP000054279">
    <property type="component" value="Unassembled WGS sequence"/>
</dbReference>
<evidence type="ECO:0000256" key="1">
    <source>
        <dbReference type="SAM" id="Phobius"/>
    </source>
</evidence>
<gene>
    <name evidence="2" type="ORF">M422DRAFT_34467</name>
</gene>
<keyword evidence="1" id="KW-0812">Transmembrane</keyword>
<keyword evidence="1" id="KW-0472">Membrane</keyword>
<keyword evidence="3" id="KW-1185">Reference proteome</keyword>
<protein>
    <submittedName>
        <fullName evidence="2">Uncharacterized protein</fullName>
    </submittedName>
</protein>
<keyword evidence="1" id="KW-1133">Transmembrane helix</keyword>
<dbReference type="EMBL" id="KN837183">
    <property type="protein sequence ID" value="KIJ35948.1"/>
    <property type="molecule type" value="Genomic_DNA"/>
</dbReference>
<reference evidence="2 3" key="1">
    <citation type="submission" date="2014-06" db="EMBL/GenBank/DDBJ databases">
        <title>Evolutionary Origins and Diversification of the Mycorrhizal Mutualists.</title>
        <authorList>
            <consortium name="DOE Joint Genome Institute"/>
            <consortium name="Mycorrhizal Genomics Consortium"/>
            <person name="Kohler A."/>
            <person name="Kuo A."/>
            <person name="Nagy L.G."/>
            <person name="Floudas D."/>
            <person name="Copeland A."/>
            <person name="Barry K.W."/>
            <person name="Cichocki N."/>
            <person name="Veneault-Fourrey C."/>
            <person name="LaButti K."/>
            <person name="Lindquist E.A."/>
            <person name="Lipzen A."/>
            <person name="Lundell T."/>
            <person name="Morin E."/>
            <person name="Murat C."/>
            <person name="Riley R."/>
            <person name="Ohm R."/>
            <person name="Sun H."/>
            <person name="Tunlid A."/>
            <person name="Henrissat B."/>
            <person name="Grigoriev I.V."/>
            <person name="Hibbett D.S."/>
            <person name="Martin F."/>
        </authorList>
    </citation>
    <scope>NUCLEOTIDE SEQUENCE [LARGE SCALE GENOMIC DNA]</scope>
    <source>
        <strain evidence="2 3">SS14</strain>
    </source>
</reference>
<feature type="transmembrane region" description="Helical" evidence="1">
    <location>
        <begin position="86"/>
        <end position="103"/>
    </location>
</feature>
<dbReference type="AlphaFoldDB" id="A0A0C9TZY9"/>